<comment type="caution">
    <text evidence="1">The sequence shown here is derived from an EMBL/GenBank/DDBJ whole genome shotgun (WGS) entry which is preliminary data.</text>
</comment>
<protein>
    <submittedName>
        <fullName evidence="1">Uncharacterized protein</fullName>
    </submittedName>
</protein>
<sequence length="116" mass="13031">MTREELASYRNQAVFIALRALTQFPRNFGKSYQIKQQPCCPLTPELCTSHVFHESLAIPIYAQNSYTTSKNTAQCVNDTTNPHNCVQNITLPWGNTPLYLNHLGNGHSARSDIPLP</sequence>
<dbReference type="EMBL" id="CAJVRL010000118">
    <property type="protein sequence ID" value="CAG8961851.1"/>
    <property type="molecule type" value="Genomic_DNA"/>
</dbReference>
<accession>A0A9N9PVX4</accession>
<organism evidence="1 2">
    <name type="scientific">Hymenoscyphus fraxineus</name>
    <dbReference type="NCBI Taxonomy" id="746836"/>
    <lineage>
        <taxon>Eukaryota</taxon>
        <taxon>Fungi</taxon>
        <taxon>Dikarya</taxon>
        <taxon>Ascomycota</taxon>
        <taxon>Pezizomycotina</taxon>
        <taxon>Leotiomycetes</taxon>
        <taxon>Helotiales</taxon>
        <taxon>Helotiaceae</taxon>
        <taxon>Hymenoscyphus</taxon>
    </lineage>
</organism>
<reference evidence="1" key="1">
    <citation type="submission" date="2021-07" db="EMBL/GenBank/DDBJ databases">
        <authorList>
            <person name="Durling M."/>
        </authorList>
    </citation>
    <scope>NUCLEOTIDE SEQUENCE</scope>
</reference>
<dbReference type="AlphaFoldDB" id="A0A9N9PVX4"/>
<name>A0A9N9PVX4_9HELO</name>
<gene>
    <name evidence="1" type="ORF">HYFRA_00014042</name>
</gene>
<keyword evidence="2" id="KW-1185">Reference proteome</keyword>
<proteinExistence type="predicted"/>
<evidence type="ECO:0000313" key="2">
    <source>
        <dbReference type="Proteomes" id="UP000696280"/>
    </source>
</evidence>
<evidence type="ECO:0000313" key="1">
    <source>
        <dbReference type="EMBL" id="CAG8961851.1"/>
    </source>
</evidence>
<dbReference type="Proteomes" id="UP000696280">
    <property type="component" value="Unassembled WGS sequence"/>
</dbReference>